<reference evidence="2" key="1">
    <citation type="journal article" date="2022" name="Cell">
        <title>Design, construction, and in vivo augmentation of a complex gut microbiome.</title>
        <authorList>
            <person name="Cheng A.G."/>
            <person name="Ho P.Y."/>
            <person name="Aranda-Diaz A."/>
            <person name="Jain S."/>
            <person name="Yu F.B."/>
            <person name="Meng X."/>
            <person name="Wang M."/>
            <person name="Iakiviak M."/>
            <person name="Nagashima K."/>
            <person name="Zhao A."/>
            <person name="Murugkar P."/>
            <person name="Patil A."/>
            <person name="Atabakhsh K."/>
            <person name="Weakley A."/>
            <person name="Yan J."/>
            <person name="Brumbaugh A.R."/>
            <person name="Higginbottom S."/>
            <person name="Dimas A."/>
            <person name="Shiver A.L."/>
            <person name="Deutschbauer A."/>
            <person name="Neff N."/>
            <person name="Sonnenburg J.L."/>
            <person name="Huang K.C."/>
            <person name="Fischbach M.A."/>
        </authorList>
    </citation>
    <scope>NUCLEOTIDE SEQUENCE</scope>
    <source>
        <strain evidence="2">AP11</strain>
    </source>
</reference>
<dbReference type="InterPro" id="IPR012334">
    <property type="entry name" value="Pectin_lyas_fold"/>
</dbReference>
<gene>
    <name evidence="2" type="ORF">NQ491_03565</name>
</gene>
<dbReference type="EMBL" id="CP102294">
    <property type="protein sequence ID" value="UWN57870.1"/>
    <property type="molecule type" value="Genomic_DNA"/>
</dbReference>
<dbReference type="RefSeq" id="WP_019244684.1">
    <property type="nucleotide sequence ID" value="NZ_CAPH01000003.1"/>
</dbReference>
<evidence type="ECO:0000313" key="2">
    <source>
        <dbReference type="EMBL" id="UWN57870.1"/>
    </source>
</evidence>
<dbReference type="PANTHER" id="PTHR31339:SF9">
    <property type="entry name" value="PLASMIN AND FIBRONECTIN-BINDING PROTEIN A"/>
    <property type="match status" value="1"/>
</dbReference>
<evidence type="ECO:0008006" key="4">
    <source>
        <dbReference type="Google" id="ProtNLM"/>
    </source>
</evidence>
<dbReference type="SUPFAM" id="SSF51126">
    <property type="entry name" value="Pectin lyase-like"/>
    <property type="match status" value="1"/>
</dbReference>
<accession>A0ABY5V0X1</accession>
<protein>
    <recommendedName>
        <fullName evidence="4">Pectate lyase superfamily protein domain-containing protein</fullName>
    </recommendedName>
</protein>
<dbReference type="PROSITE" id="PS51257">
    <property type="entry name" value="PROKAR_LIPOPROTEIN"/>
    <property type="match status" value="1"/>
</dbReference>
<dbReference type="GeneID" id="82890781"/>
<dbReference type="InterPro" id="IPR011050">
    <property type="entry name" value="Pectin_lyase_fold/virulence"/>
</dbReference>
<proteinExistence type="predicted"/>
<keyword evidence="1" id="KW-0732">Signal</keyword>
<dbReference type="Gene3D" id="2.160.20.10">
    <property type="entry name" value="Single-stranded right-handed beta-helix, Pectin lyase-like"/>
    <property type="match status" value="1"/>
</dbReference>
<evidence type="ECO:0000256" key="1">
    <source>
        <dbReference type="SAM" id="SignalP"/>
    </source>
</evidence>
<sequence>MTFSTRTGRAAALAVAALAVLSACRSEEKTGATPNNCSKKCSLTETRPLAGFNDGADGFVCGENADSLQLIASAPTWSGRLHEGSHCLQVSGPDMPANRWRTVFREYPEGLDLSDTPFVSFAVHTEGGAYGADYYVRLTVGRGGRKFESMAKVTPKEWNVTIFDLSECPFADRIDRVEFALCNASDSVWENALYQLDGFEAGKPIDLSFGLKGSTELFTAEGGAVSQGDGTLEFAFDEGGSLSTPSLAGSRNGIYNPKLEDRNTMFFVMENRSPADRLRIRFVTAKDSVYNDEKSKIFDIDPNSPQKGYFFNFSDLPQAEGALTGFRIEPLGGAGELSIDRITFEQETVLEPFAGSIDRCTATPERIEIRGTISPEYASKYARIAVYEAPMYKGDRGIEKLKKLYEGPLDRQFVIDDIPTKRNEKMTHLSSRLLAVALNGPDDYLKIAPYFYIENWRDFTDNPYSFELPELSVSVLDYGAKGDAFTDDTRSIQAAIDDVSSRGGGRVVLPGDSGSLYERRYVATHLMMRSNVDLHIEKGAILWQSQDESDYSYAPAYGHDVVIPRVPWTHSLYVNLPLIQGKDIENVKITGQGKIRSLDTYSVDPRLDHYARVCTDRIHVIPIGFWKVRNIELSDVEIVRTNNYHTSFYYCENLFIGNVKMHEVKCVSGDGIGLSIGTHDVKVARIFLESNDDGIVMTSSYADPRGGVWWWGDNDWDRSVRNVEVCHSYINSGGGKAIALIPWGSTNPDQQKQETDNVNVYDNVLMGGYSVGTWCDNPFDGKPFDNTEENDYAPVKNFRIVNNEYLSPCDLLSIRPTNFITDCGLHSSETFRNGDFAHGHTYWTMEGDAGEQDGSGYARGEGRLYEGLYLKKGRHVFTADVRSKGELFVENATNGQTVESLAFDTDEWTPRRIVIDAVADDTYYLGIKGPDARIRNAVLDRPDPVE</sequence>
<evidence type="ECO:0000313" key="3">
    <source>
        <dbReference type="Proteomes" id="UP001059295"/>
    </source>
</evidence>
<feature type="signal peptide" evidence="1">
    <location>
        <begin position="1"/>
        <end position="25"/>
    </location>
</feature>
<organism evidence="2 3">
    <name type="scientific">Alistipes ihumii AP11</name>
    <dbReference type="NCBI Taxonomy" id="1211813"/>
    <lineage>
        <taxon>Bacteria</taxon>
        <taxon>Pseudomonadati</taxon>
        <taxon>Bacteroidota</taxon>
        <taxon>Bacteroidia</taxon>
        <taxon>Bacteroidales</taxon>
        <taxon>Rikenellaceae</taxon>
        <taxon>Alistipes</taxon>
    </lineage>
</organism>
<dbReference type="PANTHER" id="PTHR31339">
    <property type="entry name" value="PECTIN LYASE-RELATED"/>
    <property type="match status" value="1"/>
</dbReference>
<name>A0ABY5V0X1_9BACT</name>
<feature type="chain" id="PRO_5047508957" description="Pectate lyase superfamily protein domain-containing protein" evidence="1">
    <location>
        <begin position="26"/>
        <end position="946"/>
    </location>
</feature>
<keyword evidence="3" id="KW-1185">Reference proteome</keyword>
<dbReference type="InterPro" id="IPR051801">
    <property type="entry name" value="GH28_Enzymes"/>
</dbReference>
<dbReference type="Proteomes" id="UP001059295">
    <property type="component" value="Chromosome"/>
</dbReference>